<reference evidence="3 4" key="1">
    <citation type="submission" date="2018-12" db="EMBL/GenBank/DDBJ databases">
        <title>Bacillus ochoae sp. nov., Paenibacillus whitsoniae sp. nov., Paenibacillus spiritus sp. nov. Isolated from the Mars Exploration Rover during spacecraft assembly.</title>
        <authorList>
            <person name="Seuylemezian A."/>
            <person name="Vaishampayan P."/>
        </authorList>
    </citation>
    <scope>NUCLEOTIDE SEQUENCE [LARGE SCALE GENOMIC DNA]</scope>
    <source>
        <strain evidence="3 4">MER 54</strain>
    </source>
</reference>
<dbReference type="InterPro" id="IPR018309">
    <property type="entry name" value="Tscrpt_reg_PadR_C"/>
</dbReference>
<dbReference type="AlphaFoldDB" id="A0A3S0C9B6"/>
<dbReference type="SUPFAM" id="SSF46785">
    <property type="entry name" value="Winged helix' DNA-binding domain"/>
    <property type="match status" value="1"/>
</dbReference>
<accession>A0A3S0C9B6</accession>
<feature type="domain" description="Transcription regulator PadR N-terminal" evidence="1">
    <location>
        <begin position="8"/>
        <end position="77"/>
    </location>
</feature>
<feature type="domain" description="Transcription regulator PadR C-terminal" evidence="2">
    <location>
        <begin position="89"/>
        <end position="170"/>
    </location>
</feature>
<evidence type="ECO:0000259" key="2">
    <source>
        <dbReference type="Pfam" id="PF10400"/>
    </source>
</evidence>
<organism evidence="3 4">
    <name type="scientific">Paenibacillus whitsoniae</name>
    <dbReference type="NCBI Taxonomy" id="2496558"/>
    <lineage>
        <taxon>Bacteria</taxon>
        <taxon>Bacillati</taxon>
        <taxon>Bacillota</taxon>
        <taxon>Bacilli</taxon>
        <taxon>Bacillales</taxon>
        <taxon>Paenibacillaceae</taxon>
        <taxon>Paenibacillus</taxon>
    </lineage>
</organism>
<evidence type="ECO:0000259" key="1">
    <source>
        <dbReference type="Pfam" id="PF03551"/>
    </source>
</evidence>
<dbReference type="Gene3D" id="1.10.10.10">
    <property type="entry name" value="Winged helix-like DNA-binding domain superfamily/Winged helix DNA-binding domain"/>
    <property type="match status" value="1"/>
</dbReference>
<sequence length="173" mass="20110">MNTLSYGLLSMLSYAPFSGYDLMQKIQPFWPAKHSQIYPLLAQLERDGYIQHELVVQPDKPDKKVHSLTDLGREALSQWLSQPACPPVTRDELSLKIFCMNEGDPVDIQRLLEQRVEYCREKLVWFHAKSELFAHKRMDSSPGIVLLMRRALFSFQSELDWAEWALKELRGEG</sequence>
<dbReference type="Pfam" id="PF03551">
    <property type="entry name" value="PadR"/>
    <property type="match status" value="1"/>
</dbReference>
<dbReference type="InterPro" id="IPR036390">
    <property type="entry name" value="WH_DNA-bd_sf"/>
</dbReference>
<protein>
    <submittedName>
        <fullName evidence="3">PadR family transcriptional regulator</fullName>
    </submittedName>
</protein>
<dbReference type="EMBL" id="RXHU01000063">
    <property type="protein sequence ID" value="RTE07877.1"/>
    <property type="molecule type" value="Genomic_DNA"/>
</dbReference>
<dbReference type="PANTHER" id="PTHR43252:SF4">
    <property type="entry name" value="TRANSCRIPTIONAL REGULATORY PROTEIN"/>
    <property type="match status" value="1"/>
</dbReference>
<dbReference type="RefSeq" id="WP_126143088.1">
    <property type="nucleotide sequence ID" value="NZ_RXHU01000063.1"/>
</dbReference>
<comment type="caution">
    <text evidence="3">The sequence shown here is derived from an EMBL/GenBank/DDBJ whole genome shotgun (WGS) entry which is preliminary data.</text>
</comment>
<dbReference type="Proteomes" id="UP000276128">
    <property type="component" value="Unassembled WGS sequence"/>
</dbReference>
<proteinExistence type="predicted"/>
<evidence type="ECO:0000313" key="3">
    <source>
        <dbReference type="EMBL" id="RTE07877.1"/>
    </source>
</evidence>
<dbReference type="Gene3D" id="6.10.140.190">
    <property type="match status" value="1"/>
</dbReference>
<evidence type="ECO:0000313" key="4">
    <source>
        <dbReference type="Proteomes" id="UP000276128"/>
    </source>
</evidence>
<keyword evidence="4" id="KW-1185">Reference proteome</keyword>
<name>A0A3S0C9B6_9BACL</name>
<dbReference type="InterPro" id="IPR005149">
    <property type="entry name" value="Tscrpt_reg_PadR_N"/>
</dbReference>
<dbReference type="Pfam" id="PF10400">
    <property type="entry name" value="Vir_act_alpha_C"/>
    <property type="match status" value="1"/>
</dbReference>
<dbReference type="OrthoDB" id="9783723at2"/>
<gene>
    <name evidence="3" type="ORF">EJQ19_20405</name>
</gene>
<dbReference type="PANTHER" id="PTHR43252">
    <property type="entry name" value="TRANSCRIPTIONAL REGULATOR YQJI"/>
    <property type="match status" value="1"/>
</dbReference>
<dbReference type="InterPro" id="IPR036388">
    <property type="entry name" value="WH-like_DNA-bd_sf"/>
</dbReference>